<dbReference type="PROSITE" id="PS50203">
    <property type="entry name" value="CALPAIN_CAT"/>
    <property type="match status" value="1"/>
</dbReference>
<evidence type="ECO:0000256" key="3">
    <source>
        <dbReference type="ARBA" id="ARBA00022723"/>
    </source>
</evidence>
<gene>
    <name evidence="11" type="ORF">XELAEV_18028652mg</name>
</gene>
<evidence type="ECO:0000256" key="1">
    <source>
        <dbReference type="ARBA" id="ARBA00007623"/>
    </source>
</evidence>
<dbReference type="Proteomes" id="UP000694892">
    <property type="component" value="Chromosome 5S"/>
</dbReference>
<evidence type="ECO:0000259" key="10">
    <source>
        <dbReference type="PROSITE" id="PS50222"/>
    </source>
</evidence>
<dbReference type="SUPFAM" id="SSF49758">
    <property type="entry name" value="Calpain large subunit, middle domain (domain III)"/>
    <property type="match status" value="1"/>
</dbReference>
<dbReference type="InterPro" id="IPR002048">
    <property type="entry name" value="EF_hand_dom"/>
</dbReference>
<dbReference type="InterPro" id="IPR022684">
    <property type="entry name" value="Calpain_cysteine_protease"/>
</dbReference>
<dbReference type="GO" id="GO:0005737">
    <property type="term" value="C:cytoplasm"/>
    <property type="evidence" value="ECO:0007669"/>
    <property type="project" value="TreeGrafter"/>
</dbReference>
<sequence length="634" mass="71441">MSSVVARLAKNRAVADGLGTNKNPVKYLNQDFEQLRAQCLTSGTLFKDEEFPACPSALGYNELGPGSPKTQGVIWKRPEEICPNPQFIVDGATRGDIRQGALGDCWLLAAIASLTLDPDLVAQVVPENQSFQKDYAGIFHFRFWQYGEWVDVVVDDRLPTKNGKLVFVHSAEGDEFWSALLEKAYAKLNGSYEALTGGSTIEGFEDFTGGIAEVYELKKAPANLFQVIQKALKAESLLGCSIDITNAYDTEAITSRKLVKGHAYSVTGAEEVLYRGRQEKLIRVRNPWGEVEWTGPWSDEAPEWNYVDPKVKAVLDKRSEDGEFWMAFSDFLREYSRLEICNLSPDTLTSTDQHKWNITLYTGSWARGSTAGGCQNYPDAHLGRDFFQKTPTAARSDTYINIREVSNRFHLPVGDYLIVPSTFEPFKNGDFCLRVFSEKEAKSLEVGDVVIAKPYEPQITNKDVTDEFKNIFDKLAGDKEEIDARELQTILNTLISKRPDLRSNGFTLNTCREMISLQDMDGTATLSLVEFRILWMKIQKYLTIYLKADSDRSGTMDSHELRSALQEAGFTLNNKIQQSIVQRYASNDLAVNFDGFISCMMRLETLFKMFEMLDKSKRGVVELSLQEWLCATLV</sequence>
<dbReference type="InterPro" id="IPR022683">
    <property type="entry name" value="Calpain_III"/>
</dbReference>
<feature type="domain" description="EF-hand" evidence="10">
    <location>
        <begin position="536"/>
        <end position="571"/>
    </location>
</feature>
<dbReference type="GO" id="GO:0006508">
    <property type="term" value="P:proteolysis"/>
    <property type="evidence" value="ECO:0007669"/>
    <property type="project" value="UniProtKB-KW"/>
</dbReference>
<dbReference type="InterPro" id="IPR001300">
    <property type="entry name" value="Peptidase_C2_calpain_cat"/>
</dbReference>
<dbReference type="InterPro" id="IPR036213">
    <property type="entry name" value="Calpain_III_sf"/>
</dbReference>
<evidence type="ECO:0000313" key="12">
    <source>
        <dbReference type="Proteomes" id="UP000694892"/>
    </source>
</evidence>
<proteinExistence type="inferred from homology"/>
<keyword evidence="5 8" id="KW-0788">Thiol protease</keyword>
<keyword evidence="3" id="KW-0479">Metal-binding</keyword>
<dbReference type="Pfam" id="PF00648">
    <property type="entry name" value="Peptidase_C2"/>
    <property type="match status" value="1"/>
</dbReference>
<dbReference type="AlphaFoldDB" id="A0A974CQ36"/>
<dbReference type="Gene3D" id="1.10.238.10">
    <property type="entry name" value="EF-hand"/>
    <property type="match status" value="1"/>
</dbReference>
<dbReference type="GO" id="GO:0004198">
    <property type="term" value="F:calcium-dependent cysteine-type endopeptidase activity"/>
    <property type="evidence" value="ECO:0007669"/>
    <property type="project" value="InterPro"/>
</dbReference>
<dbReference type="InterPro" id="IPR011992">
    <property type="entry name" value="EF-hand-dom_pair"/>
</dbReference>
<dbReference type="PANTHER" id="PTHR10183:SF374">
    <property type="entry name" value="CALPAIN-8"/>
    <property type="match status" value="1"/>
</dbReference>
<dbReference type="Gene3D" id="2.60.120.380">
    <property type="match status" value="1"/>
</dbReference>
<dbReference type="CDD" id="cd00044">
    <property type="entry name" value="CysPc"/>
    <property type="match status" value="1"/>
</dbReference>
<dbReference type="SUPFAM" id="SSF54001">
    <property type="entry name" value="Cysteine proteinases"/>
    <property type="match status" value="1"/>
</dbReference>
<dbReference type="PROSITE" id="PS50222">
    <property type="entry name" value="EF_HAND_2"/>
    <property type="match status" value="1"/>
</dbReference>
<dbReference type="PROSITE" id="PS00139">
    <property type="entry name" value="THIOL_PROTEASE_CYS"/>
    <property type="match status" value="1"/>
</dbReference>
<dbReference type="PROSITE" id="PS00018">
    <property type="entry name" value="EF_HAND_1"/>
    <property type="match status" value="1"/>
</dbReference>
<dbReference type="PRINTS" id="PR00704">
    <property type="entry name" value="CALPAIN"/>
</dbReference>
<feature type="active site" evidence="7 8">
    <location>
        <position position="262"/>
    </location>
</feature>
<reference evidence="12" key="1">
    <citation type="journal article" date="2016" name="Nature">
        <title>Genome evolution in the allotetraploid frog Xenopus laevis.</title>
        <authorList>
            <person name="Session A.M."/>
            <person name="Uno Y."/>
            <person name="Kwon T."/>
            <person name="Chapman J.A."/>
            <person name="Toyoda A."/>
            <person name="Takahashi S."/>
            <person name="Fukui A."/>
            <person name="Hikosaka A."/>
            <person name="Suzuki A."/>
            <person name="Kondo M."/>
            <person name="van Heeringen S.J."/>
            <person name="Quigley I."/>
            <person name="Heinz S."/>
            <person name="Ogino H."/>
            <person name="Ochi H."/>
            <person name="Hellsten U."/>
            <person name="Lyons J.B."/>
            <person name="Simakov O."/>
            <person name="Putnam N."/>
            <person name="Stites J."/>
            <person name="Kuroki Y."/>
            <person name="Tanaka T."/>
            <person name="Michiue T."/>
            <person name="Watanabe M."/>
            <person name="Bogdanovic O."/>
            <person name="Lister R."/>
            <person name="Georgiou G."/>
            <person name="Paranjpe S.S."/>
            <person name="van Kruijsbergen I."/>
            <person name="Shu S."/>
            <person name="Carlson J."/>
            <person name="Kinoshita T."/>
            <person name="Ohta Y."/>
            <person name="Mawaribuchi S."/>
            <person name="Jenkins J."/>
            <person name="Grimwood J."/>
            <person name="Schmutz J."/>
            <person name="Mitros T."/>
            <person name="Mozaffari S.V."/>
            <person name="Suzuki Y."/>
            <person name="Haramoto Y."/>
            <person name="Yamamoto T.S."/>
            <person name="Takagi C."/>
            <person name="Heald R."/>
            <person name="Miller K."/>
            <person name="Haudenschild C."/>
            <person name="Kitzman J."/>
            <person name="Nakayama T."/>
            <person name="Izutsu Y."/>
            <person name="Robert J."/>
            <person name="Fortriede J."/>
            <person name="Burns K."/>
            <person name="Lotay V."/>
            <person name="Karimi K."/>
            <person name="Yasuoka Y."/>
            <person name="Dichmann D.S."/>
            <person name="Flajnik M.F."/>
            <person name="Houston D.W."/>
            <person name="Shendure J."/>
            <person name="DuPasquier L."/>
            <person name="Vize P.D."/>
            <person name="Zorn A.M."/>
            <person name="Ito M."/>
            <person name="Marcotte E.M."/>
            <person name="Wallingford J.B."/>
            <person name="Ito Y."/>
            <person name="Asashima M."/>
            <person name="Ueno N."/>
            <person name="Matsuda Y."/>
            <person name="Veenstra G.J."/>
            <person name="Fujiyama A."/>
            <person name="Harland R.M."/>
            <person name="Taira M."/>
            <person name="Rokhsar D.S."/>
        </authorList>
    </citation>
    <scope>NUCLEOTIDE SEQUENCE [LARGE SCALE GENOMIC DNA]</scope>
    <source>
        <strain evidence="12">J</strain>
    </source>
</reference>
<dbReference type="InterPro" id="IPR022682">
    <property type="entry name" value="Calpain_domain_III"/>
</dbReference>
<feature type="active site" evidence="7 8">
    <location>
        <position position="105"/>
    </location>
</feature>
<protein>
    <recommendedName>
        <fullName evidence="13">Calpain 8</fullName>
    </recommendedName>
</protein>
<feature type="domain" description="Calpain catalytic" evidence="9">
    <location>
        <begin position="45"/>
        <end position="344"/>
    </location>
</feature>
<comment type="similarity">
    <text evidence="1">Belongs to the peptidase C2 family.</text>
</comment>
<evidence type="ECO:0000256" key="8">
    <source>
        <dbReference type="PROSITE-ProRule" id="PRU00239"/>
    </source>
</evidence>
<evidence type="ECO:0000256" key="4">
    <source>
        <dbReference type="ARBA" id="ARBA00022801"/>
    </source>
</evidence>
<evidence type="ECO:0000256" key="2">
    <source>
        <dbReference type="ARBA" id="ARBA00022670"/>
    </source>
</evidence>
<accession>A0A974CQ36</accession>
<keyword evidence="2 8" id="KW-0645">Protease</keyword>
<feature type="active site" evidence="7 8">
    <location>
        <position position="286"/>
    </location>
</feature>
<dbReference type="EMBL" id="CM004475">
    <property type="protein sequence ID" value="OCT77560.1"/>
    <property type="molecule type" value="Genomic_DNA"/>
</dbReference>
<keyword evidence="6" id="KW-0106">Calcium</keyword>
<dbReference type="FunFam" id="1.10.238.10:FF:000634">
    <property type="entry name" value="Calpain 8"/>
    <property type="match status" value="1"/>
</dbReference>
<dbReference type="FunFam" id="3.90.70.10:FF:000001">
    <property type="entry name" value="Calpain-1 catalytic subunit"/>
    <property type="match status" value="1"/>
</dbReference>
<dbReference type="GO" id="GO:0005509">
    <property type="term" value="F:calcium ion binding"/>
    <property type="evidence" value="ECO:0007669"/>
    <property type="project" value="InterPro"/>
</dbReference>
<name>A0A974CQ36_XENLA</name>
<dbReference type="SUPFAM" id="SSF47473">
    <property type="entry name" value="EF-hand"/>
    <property type="match status" value="1"/>
</dbReference>
<keyword evidence="4 8" id="KW-0378">Hydrolase</keyword>
<dbReference type="Pfam" id="PF01067">
    <property type="entry name" value="Calpain_III"/>
    <property type="match status" value="1"/>
</dbReference>
<dbReference type="InterPro" id="IPR038765">
    <property type="entry name" value="Papain-like_cys_pep_sf"/>
</dbReference>
<dbReference type="InterPro" id="IPR000169">
    <property type="entry name" value="Pept_cys_AS"/>
</dbReference>
<evidence type="ECO:0008006" key="13">
    <source>
        <dbReference type="Google" id="ProtNLM"/>
    </source>
</evidence>
<dbReference type="SMART" id="SM00720">
    <property type="entry name" value="calpain_III"/>
    <property type="match status" value="1"/>
</dbReference>
<dbReference type="SMART" id="SM00230">
    <property type="entry name" value="CysPc"/>
    <property type="match status" value="1"/>
</dbReference>
<dbReference type="PANTHER" id="PTHR10183">
    <property type="entry name" value="CALPAIN"/>
    <property type="match status" value="1"/>
</dbReference>
<evidence type="ECO:0000256" key="6">
    <source>
        <dbReference type="ARBA" id="ARBA00022837"/>
    </source>
</evidence>
<evidence type="ECO:0000313" key="11">
    <source>
        <dbReference type="EMBL" id="OCT77560.1"/>
    </source>
</evidence>
<dbReference type="OMA" id="SGEPCCT"/>
<evidence type="ECO:0000256" key="7">
    <source>
        <dbReference type="PIRSR" id="PIRSR622684-1"/>
    </source>
</evidence>
<dbReference type="CDD" id="cd16191">
    <property type="entry name" value="EFh_PEF_CAPN8"/>
    <property type="match status" value="1"/>
</dbReference>
<dbReference type="InterPro" id="IPR018247">
    <property type="entry name" value="EF_Hand_1_Ca_BS"/>
</dbReference>
<evidence type="ECO:0000259" key="9">
    <source>
        <dbReference type="PROSITE" id="PS50203"/>
    </source>
</evidence>
<organism evidence="11 12">
    <name type="scientific">Xenopus laevis</name>
    <name type="common">African clawed frog</name>
    <dbReference type="NCBI Taxonomy" id="8355"/>
    <lineage>
        <taxon>Eukaryota</taxon>
        <taxon>Metazoa</taxon>
        <taxon>Chordata</taxon>
        <taxon>Craniata</taxon>
        <taxon>Vertebrata</taxon>
        <taxon>Euteleostomi</taxon>
        <taxon>Amphibia</taxon>
        <taxon>Batrachia</taxon>
        <taxon>Anura</taxon>
        <taxon>Pipoidea</taxon>
        <taxon>Pipidae</taxon>
        <taxon>Xenopodinae</taxon>
        <taxon>Xenopus</taxon>
        <taxon>Xenopus</taxon>
    </lineage>
</organism>
<evidence type="ECO:0000256" key="5">
    <source>
        <dbReference type="ARBA" id="ARBA00022807"/>
    </source>
</evidence>
<dbReference type="Gene3D" id="3.90.70.10">
    <property type="entry name" value="Cysteine proteinases"/>
    <property type="match status" value="1"/>
</dbReference>